<keyword evidence="4 7" id="KW-0812">Transmembrane</keyword>
<dbReference type="OrthoDB" id="871140at2"/>
<dbReference type="HOGENOM" id="CLU_441968_0_0_10"/>
<evidence type="ECO:0000256" key="4">
    <source>
        <dbReference type="ARBA" id="ARBA00022692"/>
    </source>
</evidence>
<evidence type="ECO:0000256" key="5">
    <source>
        <dbReference type="ARBA" id="ARBA00022989"/>
    </source>
</evidence>
<evidence type="ECO:0000313" key="9">
    <source>
        <dbReference type="Proteomes" id="UP000019423"/>
    </source>
</evidence>
<feature type="transmembrane region" description="Helical" evidence="7">
    <location>
        <begin position="294"/>
        <end position="314"/>
    </location>
</feature>
<evidence type="ECO:0000256" key="3">
    <source>
        <dbReference type="ARBA" id="ARBA00022679"/>
    </source>
</evidence>
<dbReference type="eggNOG" id="COG0682">
    <property type="taxonomic scope" value="Bacteria"/>
</dbReference>
<dbReference type="Pfam" id="PF01790">
    <property type="entry name" value="LGT"/>
    <property type="match status" value="1"/>
</dbReference>
<dbReference type="Proteomes" id="UP000019423">
    <property type="component" value="Chromosome"/>
</dbReference>
<organism evidence="8 9">
    <name type="scientific">Hymenobacter swuensis DY53</name>
    <dbReference type="NCBI Taxonomy" id="1227739"/>
    <lineage>
        <taxon>Bacteria</taxon>
        <taxon>Pseudomonadati</taxon>
        <taxon>Bacteroidota</taxon>
        <taxon>Cytophagia</taxon>
        <taxon>Cytophagales</taxon>
        <taxon>Hymenobacteraceae</taxon>
        <taxon>Hymenobacter</taxon>
    </lineage>
</organism>
<proteinExistence type="inferred from homology"/>
<keyword evidence="3" id="KW-0808">Transferase</keyword>
<dbReference type="PANTHER" id="PTHR30589">
    <property type="entry name" value="PROLIPOPROTEIN DIACYLGLYCERYL TRANSFERASE"/>
    <property type="match status" value="1"/>
</dbReference>
<keyword evidence="9" id="KW-1185">Reference proteome</keyword>
<dbReference type="PATRIC" id="fig|1227739.3.peg.1781"/>
<feature type="transmembrane region" description="Helical" evidence="7">
    <location>
        <begin position="51"/>
        <end position="71"/>
    </location>
</feature>
<comment type="similarity">
    <text evidence="1">Belongs to the Lgt family.</text>
</comment>
<dbReference type="AlphaFoldDB" id="W8EX45"/>
<evidence type="ECO:0000256" key="6">
    <source>
        <dbReference type="ARBA" id="ARBA00023136"/>
    </source>
</evidence>
<dbReference type="PANTHER" id="PTHR30589:SF0">
    <property type="entry name" value="PHOSPHATIDYLGLYCEROL--PROLIPOPROTEIN DIACYLGLYCERYL TRANSFERASE"/>
    <property type="match status" value="1"/>
</dbReference>
<feature type="transmembrane region" description="Helical" evidence="7">
    <location>
        <begin position="254"/>
        <end position="273"/>
    </location>
</feature>
<dbReference type="STRING" id="1227739.Hsw_1553"/>
<dbReference type="EMBL" id="CP007145">
    <property type="protein sequence ID" value="AHJ97148.1"/>
    <property type="molecule type" value="Genomic_DNA"/>
</dbReference>
<sequence>MSYPLLTVPLSWAVPADAGYDYYTSFYVLAFGLNLLLLLREGWRRGYPMRSWLVVLACSSLAFILGTKLLAFSGPEWQLLLTTGHWPVSGARSVLGGAVSGTLLLLLLRRPLGFSWHMFDAFALPMCVALTIQCVGCVLTGCCFGEATAGGWGLTYAPGTWPYVAQVVQGAIPAGAAHSLPVHPTQLYTLLLCAGVGALLICTRHKPWPGGSRNLLHLGLLLAGRWLIEFWRDAAGEPVGATLHKHGGLTMNELQWALLVLVPVLLGLWAWQLRRKSATVYPHYEKLPTARPALNLLAVAGLLLVTGWLGSSALSLPEILVMKALLFTVLVLEAGTALRGSARQFQPARVALPFCLVAGVVVLTSQVPVDSVGAAESYSTISAGFSTGSFQRQQNTGGGCGGASQLQEYRHRYTTGTLDYTHTRLPGTDVNGRVHKAEVTWGIRLHAGVDHQQPTSDSLIYQLDYRPDNLLISFNPYAQLDRKWLGVGVGVMAGNLGFHRIYYGDEPSMLDGQASLRVGPRPQLFAIADYNFLGYGSANPQHRLGLGTGFGGTRWQVVGGAARARDYDIAEGQSRWSGFLEARGNLTPQWQASSFVTLGNPNQQQIGLRFGYRLPKNSTRR</sequence>
<reference evidence="8 9" key="1">
    <citation type="submission" date="2014-01" db="EMBL/GenBank/DDBJ databases">
        <title>Complete genome sequence of ionizing-radiation resistance bacterium Hymenobacter swuensis DY53.</title>
        <authorList>
            <person name="Jung J.-H."/>
            <person name="Jeong S.-W."/>
            <person name="Joe M.-H."/>
            <person name="Cho y.-j."/>
            <person name="Kim M.-K."/>
            <person name="Lim S.-Y."/>
        </authorList>
    </citation>
    <scope>NUCLEOTIDE SEQUENCE [LARGE SCALE GENOMIC DNA]</scope>
    <source>
        <strain evidence="8 9">DY53</strain>
    </source>
</reference>
<gene>
    <name evidence="8" type="ORF">Hsw_1553</name>
</gene>
<evidence type="ECO:0000256" key="2">
    <source>
        <dbReference type="ARBA" id="ARBA00022475"/>
    </source>
</evidence>
<keyword evidence="5 7" id="KW-1133">Transmembrane helix</keyword>
<evidence type="ECO:0000313" key="8">
    <source>
        <dbReference type="EMBL" id="AHJ97148.1"/>
    </source>
</evidence>
<dbReference type="KEGG" id="hsw:Hsw_1553"/>
<dbReference type="GO" id="GO:0008961">
    <property type="term" value="F:phosphatidylglycerol-prolipoprotein diacylglyceryl transferase activity"/>
    <property type="evidence" value="ECO:0007669"/>
    <property type="project" value="InterPro"/>
</dbReference>
<dbReference type="InterPro" id="IPR001640">
    <property type="entry name" value="Lgt"/>
</dbReference>
<evidence type="ECO:0008006" key="10">
    <source>
        <dbReference type="Google" id="ProtNLM"/>
    </source>
</evidence>
<evidence type="ECO:0000256" key="7">
    <source>
        <dbReference type="SAM" id="Phobius"/>
    </source>
</evidence>
<name>W8EX45_9BACT</name>
<keyword evidence="2" id="KW-1003">Cell membrane</keyword>
<dbReference type="GO" id="GO:0005886">
    <property type="term" value="C:plasma membrane"/>
    <property type="evidence" value="ECO:0007669"/>
    <property type="project" value="InterPro"/>
</dbReference>
<feature type="transmembrane region" description="Helical" evidence="7">
    <location>
        <begin position="20"/>
        <end position="39"/>
    </location>
</feature>
<feature type="transmembrane region" description="Helical" evidence="7">
    <location>
        <begin position="91"/>
        <end position="109"/>
    </location>
</feature>
<accession>W8EX45</accession>
<dbReference type="RefSeq" id="WP_044001659.1">
    <property type="nucleotide sequence ID" value="NZ_CP007145.1"/>
</dbReference>
<keyword evidence="6 7" id="KW-0472">Membrane</keyword>
<evidence type="ECO:0000256" key="1">
    <source>
        <dbReference type="ARBA" id="ARBA00007150"/>
    </source>
</evidence>
<protein>
    <recommendedName>
        <fullName evidence="10">Prolipoprotein diacylglyceryl transferase</fullName>
    </recommendedName>
</protein>
<feature type="transmembrane region" description="Helical" evidence="7">
    <location>
        <begin position="121"/>
        <end position="147"/>
    </location>
</feature>
<dbReference type="GO" id="GO:0042158">
    <property type="term" value="P:lipoprotein biosynthetic process"/>
    <property type="evidence" value="ECO:0007669"/>
    <property type="project" value="InterPro"/>
</dbReference>